<dbReference type="PANTHER" id="PTHR33339:SF1">
    <property type="entry name" value="LYSM DOMAIN-CONTAINING PROTEIN"/>
    <property type="match status" value="1"/>
</dbReference>
<feature type="compositionally biased region" description="Low complexity" evidence="1">
    <location>
        <begin position="52"/>
        <end position="72"/>
    </location>
</feature>
<keyword evidence="2" id="KW-1133">Transmembrane helix</keyword>
<dbReference type="Proteomes" id="UP000324748">
    <property type="component" value="Unassembled WGS sequence"/>
</dbReference>
<dbReference type="EMBL" id="VSWC01000132">
    <property type="protein sequence ID" value="KAA1079714.1"/>
    <property type="molecule type" value="Genomic_DNA"/>
</dbReference>
<dbReference type="InterPro" id="IPR057194">
    <property type="entry name" value="DUF7872"/>
</dbReference>
<proteinExistence type="predicted"/>
<dbReference type="AlphaFoldDB" id="A0A5B0MUC6"/>
<feature type="transmembrane region" description="Helical" evidence="2">
    <location>
        <begin position="12"/>
        <end position="30"/>
    </location>
</feature>
<keyword evidence="2" id="KW-0812">Transmembrane</keyword>
<name>A0A5B0MUC6_PUCGR</name>
<evidence type="ECO:0000313" key="5">
    <source>
        <dbReference type="Proteomes" id="UP000324748"/>
    </source>
</evidence>
<reference evidence="4 5" key="1">
    <citation type="submission" date="2019-05" db="EMBL/GenBank/DDBJ databases">
        <title>Emergence of the Ug99 lineage of the wheat stem rust pathogen through somatic hybridization.</title>
        <authorList>
            <person name="Li F."/>
            <person name="Upadhyaya N.M."/>
            <person name="Sperschneider J."/>
            <person name="Matny O."/>
            <person name="Nguyen-Phuc H."/>
            <person name="Mago R."/>
            <person name="Raley C."/>
            <person name="Miller M.E."/>
            <person name="Silverstein K.A.T."/>
            <person name="Henningsen E."/>
            <person name="Hirsch C.D."/>
            <person name="Visser B."/>
            <person name="Pretorius Z.A."/>
            <person name="Steffenson B.J."/>
            <person name="Schwessinger B."/>
            <person name="Dodds P.N."/>
            <person name="Figueroa M."/>
        </authorList>
    </citation>
    <scope>NUCLEOTIDE SEQUENCE [LARGE SCALE GENOMIC DNA]</scope>
    <source>
        <strain evidence="4">21-0</strain>
    </source>
</reference>
<dbReference type="PANTHER" id="PTHR33339">
    <property type="entry name" value="LYSM DOMAIN-CONTAINING PROTEIN"/>
    <property type="match status" value="1"/>
</dbReference>
<evidence type="ECO:0000256" key="2">
    <source>
        <dbReference type="SAM" id="Phobius"/>
    </source>
</evidence>
<dbReference type="OrthoDB" id="2498880at2759"/>
<keyword evidence="2" id="KW-0472">Membrane</keyword>
<sequence>MVSSFVSFPRENARGLVIMMVFLFGIRLVGSAATSTTPQWTLPMREKKLPESTATTTTHTTNSTNTTTTSKTLATTNTPAKICDAEAPSPDVWKARNISGFLASYPNGNSVTISDFAKQNGIMNYACGLGETCDAGQICAPIPGPVWHVLYAVQQWHHMQVSLDKALNFAANTLDIIGSQLSIDLFPPDKKKSDHLFKVAYILALVVAIWATISAALLIWFPGVGVGLAAAAGAAFATAQAVTTLQANSAFNGMRSDAFSRWASFMNAVSQWKDGMQKSLSDDMKRALGTGINDPAGLGGMLADGKLFTNTLDKTTYDIEKSLEEVVKRRMINNILKDKKAFVTVNSDECKQGGPDGAFKPEDGWLSWCKDGKMMNIIYANGDKSGNQIYNAGLIPTKYGITVEYMTTQSENCQKKFGGYSHDPYADKALPTDINADCIFNLPVCYPSFDKDIRKKRRKHGTVVACRQNAALPI</sequence>
<gene>
    <name evidence="4" type="ORF">PGT21_022185</name>
</gene>
<dbReference type="Pfam" id="PF25278">
    <property type="entry name" value="DUF7872"/>
    <property type="match status" value="1"/>
</dbReference>
<comment type="caution">
    <text evidence="4">The sequence shown here is derived from an EMBL/GenBank/DDBJ whole genome shotgun (WGS) entry which is preliminary data.</text>
</comment>
<evidence type="ECO:0000313" key="4">
    <source>
        <dbReference type="EMBL" id="KAA1079714.1"/>
    </source>
</evidence>
<feature type="region of interest" description="Disordered" evidence="1">
    <location>
        <begin position="40"/>
        <end position="72"/>
    </location>
</feature>
<feature type="domain" description="DUF7872" evidence="3">
    <location>
        <begin position="256"/>
        <end position="474"/>
    </location>
</feature>
<protein>
    <recommendedName>
        <fullName evidence="3">DUF7872 domain-containing protein</fullName>
    </recommendedName>
</protein>
<evidence type="ECO:0000259" key="3">
    <source>
        <dbReference type="Pfam" id="PF25278"/>
    </source>
</evidence>
<organism evidence="4 5">
    <name type="scientific">Puccinia graminis f. sp. tritici</name>
    <dbReference type="NCBI Taxonomy" id="56615"/>
    <lineage>
        <taxon>Eukaryota</taxon>
        <taxon>Fungi</taxon>
        <taxon>Dikarya</taxon>
        <taxon>Basidiomycota</taxon>
        <taxon>Pucciniomycotina</taxon>
        <taxon>Pucciniomycetes</taxon>
        <taxon>Pucciniales</taxon>
        <taxon>Pucciniaceae</taxon>
        <taxon>Puccinia</taxon>
    </lineage>
</organism>
<accession>A0A5B0MUC6</accession>
<keyword evidence="5" id="KW-1185">Reference proteome</keyword>
<feature type="transmembrane region" description="Helical" evidence="2">
    <location>
        <begin position="199"/>
        <end position="220"/>
    </location>
</feature>
<evidence type="ECO:0000256" key="1">
    <source>
        <dbReference type="SAM" id="MobiDB-lite"/>
    </source>
</evidence>